<keyword evidence="2" id="KW-1185">Reference proteome</keyword>
<dbReference type="EMBL" id="CM042880">
    <property type="protein sequence ID" value="KAI4389895.1"/>
    <property type="molecule type" value="Genomic_DNA"/>
</dbReference>
<gene>
    <name evidence="1" type="ORF">MLD38_002065</name>
</gene>
<dbReference type="Proteomes" id="UP001057402">
    <property type="component" value="Chromosome 1"/>
</dbReference>
<accession>A0ACB9SEQ0</accession>
<protein>
    <submittedName>
        <fullName evidence="1">Uncharacterized protein</fullName>
    </submittedName>
</protein>
<proteinExistence type="predicted"/>
<sequence>MERNEDEEYKGDELPQLGLGHPLLLHGEGTGHCRLRRGSGSPQHLVGIARRLTGIRGVGQSVALADVLADYNIYEVLERQEVTDRGGRMDEKGDVFDSDEDAKAIRELGPLFELTRVYLWDDGRRTSVESGKGPANGVGLVGSETVCSPSGGNKLLEEDDDLAKEMAALGLPASFKTTKENKSRKSKGRTKGRQSNEGSRLGDEVLDFCGEIVEDTVSGVFPGNSIDRGTSEVAQDAWDVDHVTDDLSGVHCFSGRQELSSSWSEITHVVTKEPVSTEMLHLITNCMDIESTITDDASDNRLIIEADSERADESRLSLPFPETTHGRADNYFISECTSLAEQVEVGMEINNLNEECRLTTEKFASSAGSEMFSPNDISDCQSKEDWMIFWDAYYERHYFYNVKTQVSTWLKPPGFKPFVYHASIGTDGELEPTNNVDLAPCNSCSEITDPIQESANSIQHRVDLSGEIVEEHRNEIEEMDMPHSVEKRWSQESKMPEWPNKLENGTVLDSSILAEGHSSLLENRFGSTDDLYGQSTARKRKKKVRKPHSQKKVLQDPEELSFPLNEKYSAVIEKYWLQRYILFSRFDDGVKMDEEGWFSVTPETIAKHHAFRCAGGVVVDGFTGVGGNAIHFARCGRHVIAVDIDPMKIAYAHHNAVIYEVADQIDFIKGDFFNLASKLKADTVFLSPPWGGPDYSKVKTYDLKTMLKPHDGFFLFHTARKIASTVVMFLPKNVDLNQLAEISLSAQPPWGLEVERNYLNGKLKAVTAYFTRQEYKDGNCITQ</sequence>
<organism evidence="1 2">
    <name type="scientific">Melastoma candidum</name>
    <dbReference type="NCBI Taxonomy" id="119954"/>
    <lineage>
        <taxon>Eukaryota</taxon>
        <taxon>Viridiplantae</taxon>
        <taxon>Streptophyta</taxon>
        <taxon>Embryophyta</taxon>
        <taxon>Tracheophyta</taxon>
        <taxon>Spermatophyta</taxon>
        <taxon>Magnoliopsida</taxon>
        <taxon>eudicotyledons</taxon>
        <taxon>Gunneridae</taxon>
        <taxon>Pentapetalae</taxon>
        <taxon>rosids</taxon>
        <taxon>malvids</taxon>
        <taxon>Myrtales</taxon>
        <taxon>Melastomataceae</taxon>
        <taxon>Melastomatoideae</taxon>
        <taxon>Melastomateae</taxon>
        <taxon>Melastoma</taxon>
    </lineage>
</organism>
<comment type="caution">
    <text evidence="1">The sequence shown here is derived from an EMBL/GenBank/DDBJ whole genome shotgun (WGS) entry which is preliminary data.</text>
</comment>
<name>A0ACB9SEQ0_9MYRT</name>
<reference evidence="2" key="1">
    <citation type="journal article" date="2023" name="Front. Plant Sci.">
        <title>Chromosomal-level genome assembly of Melastoma candidum provides insights into trichome evolution.</title>
        <authorList>
            <person name="Zhong Y."/>
            <person name="Wu W."/>
            <person name="Sun C."/>
            <person name="Zou P."/>
            <person name="Liu Y."/>
            <person name="Dai S."/>
            <person name="Zhou R."/>
        </authorList>
    </citation>
    <scope>NUCLEOTIDE SEQUENCE [LARGE SCALE GENOMIC DNA]</scope>
</reference>
<evidence type="ECO:0000313" key="2">
    <source>
        <dbReference type="Proteomes" id="UP001057402"/>
    </source>
</evidence>
<evidence type="ECO:0000313" key="1">
    <source>
        <dbReference type="EMBL" id="KAI4389895.1"/>
    </source>
</evidence>